<dbReference type="SUPFAM" id="SSF53850">
    <property type="entry name" value="Periplasmic binding protein-like II"/>
    <property type="match status" value="1"/>
</dbReference>
<accession>A0ABS3CUE1</accession>
<evidence type="ECO:0000313" key="7">
    <source>
        <dbReference type="Proteomes" id="UP000663992"/>
    </source>
</evidence>
<evidence type="ECO:0000256" key="4">
    <source>
        <dbReference type="ARBA" id="ARBA00023163"/>
    </source>
</evidence>
<dbReference type="InterPro" id="IPR005119">
    <property type="entry name" value="LysR_subst-bd"/>
</dbReference>
<evidence type="ECO:0000256" key="3">
    <source>
        <dbReference type="ARBA" id="ARBA00023125"/>
    </source>
</evidence>
<name>A0ABS3CUE1_9ALTE</name>
<evidence type="ECO:0000259" key="5">
    <source>
        <dbReference type="PROSITE" id="PS50931"/>
    </source>
</evidence>
<dbReference type="SUPFAM" id="SSF46785">
    <property type="entry name" value="Winged helix' DNA-binding domain"/>
    <property type="match status" value="1"/>
</dbReference>
<proteinExistence type="inferred from homology"/>
<dbReference type="InterPro" id="IPR058163">
    <property type="entry name" value="LysR-type_TF_proteobact-type"/>
</dbReference>
<dbReference type="PANTHER" id="PTHR30537">
    <property type="entry name" value="HTH-TYPE TRANSCRIPTIONAL REGULATOR"/>
    <property type="match status" value="1"/>
</dbReference>
<dbReference type="Pfam" id="PF00126">
    <property type="entry name" value="HTH_1"/>
    <property type="match status" value="1"/>
</dbReference>
<reference evidence="6 7" key="1">
    <citation type="submission" date="2021-03" db="EMBL/GenBank/DDBJ databases">
        <title>novel species isolated from a fishpond in China.</title>
        <authorList>
            <person name="Lu H."/>
            <person name="Cai Z."/>
        </authorList>
    </citation>
    <scope>NUCLEOTIDE SEQUENCE [LARGE SCALE GENOMIC DNA]</scope>
    <source>
        <strain evidence="6 7">Y57</strain>
    </source>
</reference>
<dbReference type="Gene3D" id="3.40.190.290">
    <property type="match status" value="1"/>
</dbReference>
<dbReference type="EMBL" id="JAFKCS010000011">
    <property type="protein sequence ID" value="MBN7820729.1"/>
    <property type="molecule type" value="Genomic_DNA"/>
</dbReference>
<organism evidence="6 7">
    <name type="scientific">Bowmanella yangjiangensis</name>
    <dbReference type="NCBI Taxonomy" id="2811230"/>
    <lineage>
        <taxon>Bacteria</taxon>
        <taxon>Pseudomonadati</taxon>
        <taxon>Pseudomonadota</taxon>
        <taxon>Gammaproteobacteria</taxon>
        <taxon>Alteromonadales</taxon>
        <taxon>Alteromonadaceae</taxon>
        <taxon>Bowmanella</taxon>
    </lineage>
</organism>
<dbReference type="Gene3D" id="1.10.10.10">
    <property type="entry name" value="Winged helix-like DNA-binding domain superfamily/Winged helix DNA-binding domain"/>
    <property type="match status" value="1"/>
</dbReference>
<dbReference type="Proteomes" id="UP000663992">
    <property type="component" value="Unassembled WGS sequence"/>
</dbReference>
<protein>
    <submittedName>
        <fullName evidence="6">LysR family transcriptional regulator</fullName>
    </submittedName>
</protein>
<comment type="similarity">
    <text evidence="1">Belongs to the LysR transcriptional regulatory family.</text>
</comment>
<dbReference type="InterPro" id="IPR036388">
    <property type="entry name" value="WH-like_DNA-bd_sf"/>
</dbReference>
<dbReference type="CDD" id="cd08422">
    <property type="entry name" value="PBP2_CrgA_like"/>
    <property type="match status" value="1"/>
</dbReference>
<keyword evidence="4" id="KW-0804">Transcription</keyword>
<dbReference type="Pfam" id="PF03466">
    <property type="entry name" value="LysR_substrate"/>
    <property type="match status" value="1"/>
</dbReference>
<keyword evidence="7" id="KW-1185">Reference proteome</keyword>
<sequence>MLDDLQLFIHIVQQGGLSGAASYLNLPPATVTRRLQKLEQQLGCKLLHRSARQCVLSQEGEIYYQAYADLVEQFEQTQRQLSEAHQHLHGKLKVLAPINISHGYLRPMWLGFCRDYPQIQLELVLANQREDLIKSKADLAIRVGPQPDSTLYQLKLGEIDKLLVASPAYLQQAGKPEHPTQLKEHRLIGTTLWTKWLLINKQNEQTLELFPRFQSLFNDTAMMKHLACDGQGISMLPLTEVQQELQRGELQQVLPDWQGDKREIYLVWPSGRLLNEKAKCLRDYLRHFIQRNPTTLVHSN</sequence>
<dbReference type="PROSITE" id="PS50931">
    <property type="entry name" value="HTH_LYSR"/>
    <property type="match status" value="1"/>
</dbReference>
<evidence type="ECO:0000256" key="1">
    <source>
        <dbReference type="ARBA" id="ARBA00009437"/>
    </source>
</evidence>
<feature type="domain" description="HTH lysR-type" evidence="5">
    <location>
        <begin position="1"/>
        <end position="57"/>
    </location>
</feature>
<gene>
    <name evidence="6" type="ORF">J0A65_12690</name>
</gene>
<dbReference type="RefSeq" id="WP_206594558.1">
    <property type="nucleotide sequence ID" value="NZ_JAFKCS010000011.1"/>
</dbReference>
<keyword evidence="2" id="KW-0805">Transcription regulation</keyword>
<dbReference type="InterPro" id="IPR036390">
    <property type="entry name" value="WH_DNA-bd_sf"/>
</dbReference>
<dbReference type="PANTHER" id="PTHR30537:SF5">
    <property type="entry name" value="HTH-TYPE TRANSCRIPTIONAL ACTIVATOR TTDR-RELATED"/>
    <property type="match status" value="1"/>
</dbReference>
<dbReference type="InterPro" id="IPR000847">
    <property type="entry name" value="LysR_HTH_N"/>
</dbReference>
<keyword evidence="3" id="KW-0238">DNA-binding</keyword>
<evidence type="ECO:0000313" key="6">
    <source>
        <dbReference type="EMBL" id="MBN7820729.1"/>
    </source>
</evidence>
<comment type="caution">
    <text evidence="6">The sequence shown here is derived from an EMBL/GenBank/DDBJ whole genome shotgun (WGS) entry which is preliminary data.</text>
</comment>
<evidence type="ECO:0000256" key="2">
    <source>
        <dbReference type="ARBA" id="ARBA00023015"/>
    </source>
</evidence>